<dbReference type="PANTHER" id="PTHR12964">
    <property type="entry name" value="NADH-UBIQUINONE OXIDOREDUCTASE B14 SUBUNIT"/>
    <property type="match status" value="1"/>
</dbReference>
<accession>A0A7S0AXA8</accession>
<reference evidence="9" key="1">
    <citation type="submission" date="2021-01" db="EMBL/GenBank/DDBJ databases">
        <authorList>
            <person name="Corre E."/>
            <person name="Pelletier E."/>
            <person name="Niang G."/>
            <person name="Scheremetjew M."/>
            <person name="Finn R."/>
            <person name="Kale V."/>
            <person name="Holt S."/>
            <person name="Cochrane G."/>
            <person name="Meng A."/>
            <person name="Brown T."/>
            <person name="Cohen L."/>
        </authorList>
    </citation>
    <scope>NUCLEOTIDE SEQUENCE</scope>
    <source>
        <strain evidence="9">CCMP3303</strain>
    </source>
</reference>
<keyword evidence="6" id="KW-0249">Electron transport</keyword>
<evidence type="ECO:0000256" key="8">
    <source>
        <dbReference type="ARBA" id="ARBA00023136"/>
    </source>
</evidence>
<evidence type="ECO:0000256" key="3">
    <source>
        <dbReference type="ARBA" id="ARBA00022448"/>
    </source>
</evidence>
<dbReference type="EMBL" id="HBEJ01016181">
    <property type="protein sequence ID" value="CAD8377301.1"/>
    <property type="molecule type" value="Transcribed_RNA"/>
</dbReference>
<keyword evidence="3" id="KW-0813">Transport</keyword>
<evidence type="ECO:0000313" key="9">
    <source>
        <dbReference type="EMBL" id="CAD8377301.1"/>
    </source>
</evidence>
<organism evidence="9">
    <name type="scientific">Minutocellus polymorphus</name>
    <dbReference type="NCBI Taxonomy" id="265543"/>
    <lineage>
        <taxon>Eukaryota</taxon>
        <taxon>Sar</taxon>
        <taxon>Stramenopiles</taxon>
        <taxon>Ochrophyta</taxon>
        <taxon>Bacillariophyta</taxon>
        <taxon>Mediophyceae</taxon>
        <taxon>Cymatosirophycidae</taxon>
        <taxon>Cymatosirales</taxon>
        <taxon>Cymatosiraceae</taxon>
        <taxon>Minutocellus</taxon>
    </lineage>
</organism>
<dbReference type="CDD" id="cd20266">
    <property type="entry name" value="Complex1_LYR_NDUFA6_LYRM6"/>
    <property type="match status" value="1"/>
</dbReference>
<comment type="similarity">
    <text evidence="2">Belongs to the complex I LYR family.</text>
</comment>
<evidence type="ECO:0000256" key="7">
    <source>
        <dbReference type="ARBA" id="ARBA00023128"/>
    </source>
</evidence>
<gene>
    <name evidence="9" type="ORF">MPOL1434_LOCUS9451</name>
</gene>
<sequence length="121" mass="13862">MSFLQLAHKSLAAPAANPVARLYRSINKELPRVLTLYDLDMELPEARKAVKTHFDRYAHIKDERVVSMLVAKGYIDLEETLLQHKQRSHLQRTLSGYIDLEGARRKSVTLNSSIDDQFARA</sequence>
<dbReference type="GO" id="GO:0045271">
    <property type="term" value="C:respiratory chain complex I"/>
    <property type="evidence" value="ECO:0007669"/>
    <property type="project" value="InterPro"/>
</dbReference>
<comment type="subcellular location">
    <subcellularLocation>
        <location evidence="1">Mitochondrion inner membrane</location>
        <topology evidence="1">Peripheral membrane protein</topology>
        <orientation evidence="1">Matrix side</orientation>
    </subcellularLocation>
</comment>
<dbReference type="GO" id="GO:0005743">
    <property type="term" value="C:mitochondrial inner membrane"/>
    <property type="evidence" value="ECO:0007669"/>
    <property type="project" value="UniProtKB-SubCell"/>
</dbReference>
<keyword evidence="7" id="KW-0496">Mitochondrion</keyword>
<dbReference type="InterPro" id="IPR016488">
    <property type="entry name" value="NADH_Ub_cplx-1_asu_su-6"/>
</dbReference>
<evidence type="ECO:0000256" key="1">
    <source>
        <dbReference type="ARBA" id="ARBA00004443"/>
    </source>
</evidence>
<name>A0A7S0AXA8_9STRA</name>
<proteinExistence type="inferred from homology"/>
<keyword evidence="5" id="KW-0999">Mitochondrion inner membrane</keyword>
<evidence type="ECO:0000256" key="2">
    <source>
        <dbReference type="ARBA" id="ARBA00009508"/>
    </source>
</evidence>
<dbReference type="GO" id="GO:0006979">
    <property type="term" value="P:response to oxidative stress"/>
    <property type="evidence" value="ECO:0007669"/>
    <property type="project" value="TreeGrafter"/>
</dbReference>
<evidence type="ECO:0000256" key="6">
    <source>
        <dbReference type="ARBA" id="ARBA00022982"/>
    </source>
</evidence>
<keyword evidence="4" id="KW-0679">Respiratory chain</keyword>
<dbReference type="PANTHER" id="PTHR12964:SF0">
    <property type="entry name" value="NADH DEHYDROGENASE [UBIQUINONE] 1 ALPHA SUBCOMPLEX SUBUNIT 6"/>
    <property type="match status" value="1"/>
</dbReference>
<dbReference type="AlphaFoldDB" id="A0A7S0AXA8"/>
<keyword evidence="8" id="KW-0472">Membrane</keyword>
<protein>
    <recommendedName>
        <fullName evidence="10">NADH dehydrogenase [ubiquinone] 1 alpha subcomplex subunit 6</fullName>
    </recommendedName>
</protein>
<evidence type="ECO:0000256" key="4">
    <source>
        <dbReference type="ARBA" id="ARBA00022660"/>
    </source>
</evidence>
<evidence type="ECO:0000256" key="5">
    <source>
        <dbReference type="ARBA" id="ARBA00022792"/>
    </source>
</evidence>
<evidence type="ECO:0008006" key="10">
    <source>
        <dbReference type="Google" id="ProtNLM"/>
    </source>
</evidence>
<dbReference type="InterPro" id="IPR045299">
    <property type="entry name" value="Complex1_LYR_NDUFA6_LYRM6"/>
</dbReference>